<organism evidence="4 5">
    <name type="scientific">Datura stramonium</name>
    <name type="common">Jimsonweed</name>
    <name type="synonym">Common thornapple</name>
    <dbReference type="NCBI Taxonomy" id="4076"/>
    <lineage>
        <taxon>Eukaryota</taxon>
        <taxon>Viridiplantae</taxon>
        <taxon>Streptophyta</taxon>
        <taxon>Embryophyta</taxon>
        <taxon>Tracheophyta</taxon>
        <taxon>Spermatophyta</taxon>
        <taxon>Magnoliopsida</taxon>
        <taxon>eudicotyledons</taxon>
        <taxon>Gunneridae</taxon>
        <taxon>Pentapetalae</taxon>
        <taxon>asterids</taxon>
        <taxon>lamiids</taxon>
        <taxon>Solanales</taxon>
        <taxon>Solanaceae</taxon>
        <taxon>Solanoideae</taxon>
        <taxon>Datureae</taxon>
        <taxon>Datura</taxon>
    </lineage>
</organism>
<dbReference type="EMBL" id="JACEIK010006803">
    <property type="protein sequence ID" value="MCE3049290.1"/>
    <property type="molecule type" value="Genomic_DNA"/>
</dbReference>
<dbReference type="SUPFAM" id="SSF47762">
    <property type="entry name" value="PAH2 domain"/>
    <property type="match status" value="2"/>
</dbReference>
<evidence type="ECO:0000256" key="2">
    <source>
        <dbReference type="ARBA" id="ARBA00023242"/>
    </source>
</evidence>
<accession>A0ABS8WER8</accession>
<dbReference type="InterPro" id="IPR003822">
    <property type="entry name" value="PAH"/>
</dbReference>
<evidence type="ECO:0000313" key="4">
    <source>
        <dbReference type="EMBL" id="MCE3049290.1"/>
    </source>
</evidence>
<evidence type="ECO:0000256" key="3">
    <source>
        <dbReference type="PROSITE-ProRule" id="PRU00810"/>
    </source>
</evidence>
<name>A0ABS8WER8_DATST</name>
<reference evidence="4 5" key="1">
    <citation type="journal article" date="2021" name="BMC Genomics">
        <title>Datura genome reveals duplications of psychoactive alkaloid biosynthetic genes and high mutation rate following tissue culture.</title>
        <authorList>
            <person name="Rajewski A."/>
            <person name="Carter-House D."/>
            <person name="Stajich J."/>
            <person name="Litt A."/>
        </authorList>
    </citation>
    <scope>NUCLEOTIDE SEQUENCE [LARGE SCALE GENOMIC DNA]</scope>
    <source>
        <strain evidence="4">AR-01</strain>
    </source>
</reference>
<dbReference type="PROSITE" id="PS51477">
    <property type="entry name" value="PAH"/>
    <property type="match status" value="1"/>
</dbReference>
<sequence length="126" mass="14919">MFPDQTEKYSMFLEVMKDFKNRRIDTVDLIAKVKDLFKGHPSLILGLNSFLPKSYKIILNDDDEAPQRKTNDFDQAISLVNKIKERLGNGHEYKSFLHIFYMHRDGRKGIKEVYQEVIKYIFNLDT</sequence>
<keyword evidence="5" id="KW-1185">Reference proteome</keyword>
<evidence type="ECO:0000313" key="5">
    <source>
        <dbReference type="Proteomes" id="UP000823775"/>
    </source>
</evidence>
<gene>
    <name evidence="4" type="ORF">HAX54_044553</name>
</gene>
<evidence type="ECO:0000256" key="1">
    <source>
        <dbReference type="ARBA" id="ARBA00004123"/>
    </source>
</evidence>
<dbReference type="Proteomes" id="UP000823775">
    <property type="component" value="Unassembled WGS sequence"/>
</dbReference>
<proteinExistence type="predicted"/>
<dbReference type="InterPro" id="IPR036600">
    <property type="entry name" value="PAH_sf"/>
</dbReference>
<dbReference type="Pfam" id="PF02671">
    <property type="entry name" value="PAH"/>
    <property type="match status" value="1"/>
</dbReference>
<dbReference type="Gene3D" id="1.20.1160.11">
    <property type="entry name" value="Paired amphipathic helix"/>
    <property type="match status" value="2"/>
</dbReference>
<dbReference type="InterPro" id="IPR039774">
    <property type="entry name" value="Sin3-like"/>
</dbReference>
<protein>
    <submittedName>
        <fullName evidence="4">Uncharacterized protein</fullName>
    </submittedName>
</protein>
<keyword evidence="2 3" id="KW-0539">Nucleus</keyword>
<comment type="caution">
    <text evidence="4">The sequence shown here is derived from an EMBL/GenBank/DDBJ whole genome shotgun (WGS) entry which is preliminary data.</text>
</comment>
<comment type="subcellular location">
    <subcellularLocation>
        <location evidence="1 3">Nucleus</location>
    </subcellularLocation>
</comment>
<dbReference type="PANTHER" id="PTHR12346:SF8">
    <property type="entry name" value="PAIRED AMPHIPATHIC HELIX PROTEIN SIN3-LIKE 2"/>
    <property type="match status" value="1"/>
</dbReference>
<dbReference type="PANTHER" id="PTHR12346">
    <property type="entry name" value="SIN3B-RELATED"/>
    <property type="match status" value="1"/>
</dbReference>